<dbReference type="RefSeq" id="WP_089849540.1">
    <property type="nucleotide sequence ID" value="NZ_FNEJ01000017.1"/>
</dbReference>
<organism evidence="3 4">
    <name type="scientific">Salipiger marinus</name>
    <dbReference type="NCBI Taxonomy" id="555512"/>
    <lineage>
        <taxon>Bacteria</taxon>
        <taxon>Pseudomonadati</taxon>
        <taxon>Pseudomonadota</taxon>
        <taxon>Alphaproteobacteria</taxon>
        <taxon>Rhodobacterales</taxon>
        <taxon>Roseobacteraceae</taxon>
        <taxon>Salipiger</taxon>
    </lineage>
</organism>
<name>A0A1G8QSJ2_9RHOB</name>
<reference evidence="4" key="1">
    <citation type="submission" date="2016-10" db="EMBL/GenBank/DDBJ databases">
        <authorList>
            <person name="Varghese N."/>
            <person name="Submissions S."/>
        </authorList>
    </citation>
    <scope>NUCLEOTIDE SEQUENCE [LARGE SCALE GENOMIC DNA]</scope>
    <source>
        <strain evidence="4">DSM 26424</strain>
    </source>
</reference>
<evidence type="ECO:0000313" key="3">
    <source>
        <dbReference type="EMBL" id="SDJ07658.1"/>
    </source>
</evidence>
<gene>
    <name evidence="3" type="ORF">SAMN04487993_101734</name>
</gene>
<feature type="transmembrane region" description="Helical" evidence="1">
    <location>
        <begin position="76"/>
        <end position="107"/>
    </location>
</feature>
<keyword evidence="1" id="KW-0472">Membrane</keyword>
<dbReference type="EMBL" id="FNEJ01000017">
    <property type="protein sequence ID" value="SDJ07658.1"/>
    <property type="molecule type" value="Genomic_DNA"/>
</dbReference>
<accession>A0A1G8QSJ2</accession>
<proteinExistence type="predicted"/>
<feature type="transmembrane region" description="Helical" evidence="1">
    <location>
        <begin position="6"/>
        <end position="25"/>
    </location>
</feature>
<dbReference type="STRING" id="555512.SAMN04487993_101734"/>
<dbReference type="InterPro" id="IPR009936">
    <property type="entry name" value="DUF1468"/>
</dbReference>
<keyword evidence="1" id="KW-0812">Transmembrane</keyword>
<sequence length="145" mass="15180">MSARLPATHAALLGIILALSGYIGWSAVQASAKLNNLVVIAPVGAAMLLLAVALIVNALRRPAPEPGETTSVWGDLLLLAGFAVFCYALTHVGFDVATFAFVWAGVVMSGGKGLWQPPLFAALFTLLLVKTFGALFPYPMLTLVL</sequence>
<feature type="domain" description="DUF1468" evidence="2">
    <location>
        <begin position="15"/>
        <end position="139"/>
    </location>
</feature>
<evidence type="ECO:0000256" key="1">
    <source>
        <dbReference type="SAM" id="Phobius"/>
    </source>
</evidence>
<feature type="transmembrane region" description="Helical" evidence="1">
    <location>
        <begin position="119"/>
        <end position="138"/>
    </location>
</feature>
<keyword evidence="4" id="KW-1185">Reference proteome</keyword>
<dbReference type="OrthoDB" id="8453977at2"/>
<dbReference type="Proteomes" id="UP000199093">
    <property type="component" value="Unassembled WGS sequence"/>
</dbReference>
<dbReference type="AlphaFoldDB" id="A0A1G8QSJ2"/>
<dbReference type="Pfam" id="PF07331">
    <property type="entry name" value="TctB"/>
    <property type="match status" value="1"/>
</dbReference>
<feature type="transmembrane region" description="Helical" evidence="1">
    <location>
        <begin position="37"/>
        <end position="56"/>
    </location>
</feature>
<keyword evidence="1" id="KW-1133">Transmembrane helix</keyword>
<evidence type="ECO:0000313" key="4">
    <source>
        <dbReference type="Proteomes" id="UP000199093"/>
    </source>
</evidence>
<evidence type="ECO:0000259" key="2">
    <source>
        <dbReference type="Pfam" id="PF07331"/>
    </source>
</evidence>
<protein>
    <submittedName>
        <fullName evidence="3">Tripartite tricarboxylate transporter TctB family protein</fullName>
    </submittedName>
</protein>